<dbReference type="InterPro" id="IPR000073">
    <property type="entry name" value="AB_hydrolase_1"/>
</dbReference>
<evidence type="ECO:0000259" key="1">
    <source>
        <dbReference type="Pfam" id="PF00561"/>
    </source>
</evidence>
<feature type="domain" description="AB hydrolase-1" evidence="1">
    <location>
        <begin position="33"/>
        <end position="267"/>
    </location>
</feature>
<gene>
    <name evidence="2" type="ORF">OGM63_24230</name>
</gene>
<dbReference type="RefSeq" id="WP_263748233.1">
    <property type="nucleotide sequence ID" value="NZ_JAOWRF010000342.1"/>
</dbReference>
<keyword evidence="3" id="KW-1185">Reference proteome</keyword>
<protein>
    <submittedName>
        <fullName evidence="2">Alpha/beta hydrolase</fullName>
    </submittedName>
</protein>
<comment type="caution">
    <text evidence="2">The sequence shown here is derived from an EMBL/GenBank/DDBJ whole genome shotgun (WGS) entry which is preliminary data.</text>
</comment>
<evidence type="ECO:0000313" key="2">
    <source>
        <dbReference type="EMBL" id="MCV3216577.1"/>
    </source>
</evidence>
<dbReference type="Proteomes" id="UP001526143">
    <property type="component" value="Unassembled WGS sequence"/>
</dbReference>
<dbReference type="Pfam" id="PF00561">
    <property type="entry name" value="Abhydrolase_1"/>
    <property type="match status" value="1"/>
</dbReference>
<dbReference type="InterPro" id="IPR000639">
    <property type="entry name" value="Epox_hydrolase-like"/>
</dbReference>
<keyword evidence="2" id="KW-0378">Hydrolase</keyword>
<dbReference type="PANTHER" id="PTHR46438:SF11">
    <property type="entry name" value="LIPASE-RELATED"/>
    <property type="match status" value="1"/>
</dbReference>
<name>A0ABT3B5C0_9CYAN</name>
<proteinExistence type="predicted"/>
<dbReference type="EMBL" id="JAOWRF010000342">
    <property type="protein sequence ID" value="MCV3216577.1"/>
    <property type="molecule type" value="Genomic_DNA"/>
</dbReference>
<dbReference type="PRINTS" id="PR00111">
    <property type="entry name" value="ABHYDROLASE"/>
</dbReference>
<dbReference type="GO" id="GO:0016787">
    <property type="term" value="F:hydrolase activity"/>
    <property type="evidence" value="ECO:0007669"/>
    <property type="project" value="UniProtKB-KW"/>
</dbReference>
<evidence type="ECO:0000313" key="3">
    <source>
        <dbReference type="Proteomes" id="UP001526143"/>
    </source>
</evidence>
<dbReference type="SUPFAM" id="SSF53474">
    <property type="entry name" value="alpha/beta-Hydrolases"/>
    <property type="match status" value="1"/>
</dbReference>
<sequence length="282" mass="32003">MLTKSSEIPSEQIVNVQKIRTYFRVVGPEEGQPVVLLHGFLSSSYTWRNVWGALAKNYRVYIPDLPGYGKSPSGHPPYSVDSYAQFLNEFLKTIGVQKATIVGAQMGGSIAAWFASQYPDMVKDLIIMAAGAMGETKTNMWLYKLIATPILGSLAARFFPLNLFSQRWRAAHVNKEVATDDVILYYFRNFQRTGYLQTRIGLQVRASYGSQFERFEGVMKYVEMPTLLIWGEDDPLVPLSTAYRFKNFIKNSQLVTISHCGDFPHEEYPDIVASHILEFISR</sequence>
<organism evidence="2 3">
    <name type="scientific">Plectonema radiosum NIES-515</name>
    <dbReference type="NCBI Taxonomy" id="2986073"/>
    <lineage>
        <taxon>Bacteria</taxon>
        <taxon>Bacillati</taxon>
        <taxon>Cyanobacteriota</taxon>
        <taxon>Cyanophyceae</taxon>
        <taxon>Oscillatoriophycideae</taxon>
        <taxon>Oscillatoriales</taxon>
        <taxon>Microcoleaceae</taxon>
        <taxon>Plectonema</taxon>
    </lineage>
</organism>
<reference evidence="2 3" key="1">
    <citation type="submission" date="2022-10" db="EMBL/GenBank/DDBJ databases">
        <title>Identification of biosynthetic pathway for the production of the potent trypsin inhibitor radiosumin.</title>
        <authorList>
            <person name="Fewer D.P."/>
            <person name="Delbaje E."/>
            <person name="Ouyang X."/>
            <person name="Agostino P.D."/>
            <person name="Wahlsten M."/>
            <person name="Jokela J."/>
            <person name="Permi P."/>
            <person name="Haapaniemi E."/>
            <person name="Koistinen H."/>
        </authorList>
    </citation>
    <scope>NUCLEOTIDE SEQUENCE [LARGE SCALE GENOMIC DNA]</scope>
    <source>
        <strain evidence="2 3">NIES-515</strain>
    </source>
</reference>
<dbReference type="PANTHER" id="PTHR46438">
    <property type="entry name" value="ALPHA/BETA-HYDROLASES SUPERFAMILY PROTEIN"/>
    <property type="match status" value="1"/>
</dbReference>
<dbReference type="PRINTS" id="PR00412">
    <property type="entry name" value="EPOXHYDRLASE"/>
</dbReference>
<accession>A0ABT3B5C0</accession>
<dbReference type="Gene3D" id="3.40.50.1820">
    <property type="entry name" value="alpha/beta hydrolase"/>
    <property type="match status" value="1"/>
</dbReference>
<dbReference type="InterPro" id="IPR029058">
    <property type="entry name" value="AB_hydrolase_fold"/>
</dbReference>